<sequence>MKRLVVIMAMVSGTAQADSTSLALQLPSAPMTYQSDSFRAGNLDCSMAIGGSTNLELGVLGGINDVGGSGIVPQTKDIGVFARIVIPLNAPKSRIDCNELYMLELQQRRLEIKQLQAELEAMKALQEEQMNFEN</sequence>
<name>A0A6J7X1V6_9CAUD</name>
<organism evidence="2">
    <name type="scientific">uncultured Caudovirales phage</name>
    <dbReference type="NCBI Taxonomy" id="2100421"/>
    <lineage>
        <taxon>Viruses</taxon>
        <taxon>Duplodnaviria</taxon>
        <taxon>Heunggongvirae</taxon>
        <taxon>Uroviricota</taxon>
        <taxon>Caudoviricetes</taxon>
        <taxon>Peduoviridae</taxon>
        <taxon>Maltschvirus</taxon>
        <taxon>Maltschvirus maltsch</taxon>
    </lineage>
</organism>
<dbReference type="EMBL" id="LR798304">
    <property type="protein sequence ID" value="CAB5222952.1"/>
    <property type="molecule type" value="Genomic_DNA"/>
</dbReference>
<feature type="coiled-coil region" evidence="1">
    <location>
        <begin position="98"/>
        <end position="128"/>
    </location>
</feature>
<evidence type="ECO:0000256" key="1">
    <source>
        <dbReference type="SAM" id="Coils"/>
    </source>
</evidence>
<protein>
    <submittedName>
        <fullName evidence="2">Uncharacterized protein</fullName>
    </submittedName>
</protein>
<accession>A0A6J7X1V6</accession>
<keyword evidence="1" id="KW-0175">Coiled coil</keyword>
<proteinExistence type="predicted"/>
<evidence type="ECO:0000313" key="2">
    <source>
        <dbReference type="EMBL" id="CAB5222952.1"/>
    </source>
</evidence>
<reference evidence="2" key="1">
    <citation type="submission" date="2020-05" db="EMBL/GenBank/DDBJ databases">
        <authorList>
            <person name="Chiriac C."/>
            <person name="Salcher M."/>
            <person name="Ghai R."/>
            <person name="Kavagutti S V."/>
        </authorList>
    </citation>
    <scope>NUCLEOTIDE SEQUENCE</scope>
</reference>
<gene>
    <name evidence="2" type="ORF">UFOVP373_44</name>
</gene>